<dbReference type="InterPro" id="IPR019832">
    <property type="entry name" value="Mn/Fe_SOD_C"/>
</dbReference>
<dbReference type="Pfam" id="PF02777">
    <property type="entry name" value="Sod_Fe_C"/>
    <property type="match status" value="1"/>
</dbReference>
<keyword evidence="2" id="KW-0732">Signal</keyword>
<dbReference type="SUPFAM" id="SSF48537">
    <property type="entry name" value="Phospholipase C/P1 nuclease"/>
    <property type="match status" value="1"/>
</dbReference>
<organism evidence="4 5">
    <name type="scientific">Stephania japonica</name>
    <dbReference type="NCBI Taxonomy" id="461633"/>
    <lineage>
        <taxon>Eukaryota</taxon>
        <taxon>Viridiplantae</taxon>
        <taxon>Streptophyta</taxon>
        <taxon>Embryophyta</taxon>
        <taxon>Tracheophyta</taxon>
        <taxon>Spermatophyta</taxon>
        <taxon>Magnoliopsida</taxon>
        <taxon>Ranunculales</taxon>
        <taxon>Menispermaceae</taxon>
        <taxon>Menispermoideae</taxon>
        <taxon>Cissampelideae</taxon>
        <taxon>Stephania</taxon>
    </lineage>
</organism>
<dbReference type="GO" id="GO:0004784">
    <property type="term" value="F:superoxide dismutase activity"/>
    <property type="evidence" value="ECO:0007669"/>
    <property type="project" value="InterPro"/>
</dbReference>
<dbReference type="GO" id="GO:0042644">
    <property type="term" value="C:chloroplast nucleoid"/>
    <property type="evidence" value="ECO:0007669"/>
    <property type="project" value="TreeGrafter"/>
</dbReference>
<reference evidence="4 5" key="1">
    <citation type="submission" date="2024-01" db="EMBL/GenBank/DDBJ databases">
        <title>Genome assemblies of Stephania.</title>
        <authorList>
            <person name="Yang L."/>
        </authorList>
    </citation>
    <scope>NUCLEOTIDE SEQUENCE [LARGE SCALE GENOMIC DNA]</scope>
    <source>
        <strain evidence="4">QJT</strain>
        <tissue evidence="4">Leaf</tissue>
    </source>
</reference>
<protein>
    <recommendedName>
        <fullName evidence="3">Manganese/iron superoxide dismutase C-terminal domain-containing protein</fullName>
    </recommendedName>
</protein>
<dbReference type="Gene3D" id="3.55.40.20">
    <property type="entry name" value="Iron/manganese superoxide dismutase, C-terminal domain"/>
    <property type="match status" value="1"/>
</dbReference>
<dbReference type="PANTHER" id="PTHR42769:SF10">
    <property type="entry name" value="SUPEROXIDE DISMUTASE [FE] 3, CHLOROPLASTIC"/>
    <property type="match status" value="1"/>
</dbReference>
<comment type="caution">
    <text evidence="4">The sequence shown here is derived from an EMBL/GenBank/DDBJ whole genome shotgun (WGS) entry which is preliminary data.</text>
</comment>
<dbReference type="InterPro" id="IPR008947">
    <property type="entry name" value="PLipase_C/P1_nuclease_dom_sf"/>
</dbReference>
<keyword evidence="5" id="KW-1185">Reference proteome</keyword>
<feature type="domain" description="Manganese/iron superoxide dismutase C-terminal" evidence="3">
    <location>
        <begin position="69"/>
        <end position="145"/>
    </location>
</feature>
<accession>A0AAP0HTC4</accession>
<dbReference type="GO" id="GO:0006308">
    <property type="term" value="P:DNA catabolic process"/>
    <property type="evidence" value="ECO:0007669"/>
    <property type="project" value="InterPro"/>
</dbReference>
<evidence type="ECO:0000256" key="2">
    <source>
        <dbReference type="SAM" id="SignalP"/>
    </source>
</evidence>
<dbReference type="EMBL" id="JBBNAE010000009">
    <property type="protein sequence ID" value="KAK9095806.1"/>
    <property type="molecule type" value="Genomic_DNA"/>
</dbReference>
<dbReference type="GO" id="GO:0004521">
    <property type="term" value="F:RNA endonuclease activity"/>
    <property type="evidence" value="ECO:0007669"/>
    <property type="project" value="UniProtKB-ARBA"/>
</dbReference>
<feature type="chain" id="PRO_5043001831" description="Manganese/iron superoxide dismutase C-terminal domain-containing protein" evidence="2">
    <location>
        <begin position="19"/>
        <end position="236"/>
    </location>
</feature>
<sequence length="236" mass="26291">MASTSEMVLCVFIDGAVAALLCGNGGAEKAKNSSNSRRRRAACGELCLTNMTDEWRNNTSLCGSKMPGGGVLKQIEKDFGSFTNIREKFLEAAQSLFGSGWIWLVVKSREKRLAVVKTSNALNPLVWNDIPIIGLDMWEHAYYSKNSLMAVWYDMIIHFAMKEFYNSDLATMMHVIQRDIKDDWSSNISSWRDCNKSDTVCPDLYAYESIELACKNAYPTATAGCALNGILYTSIT</sequence>
<dbReference type="GO" id="GO:0046872">
    <property type="term" value="F:metal ion binding"/>
    <property type="evidence" value="ECO:0007669"/>
    <property type="project" value="UniProtKB-KW"/>
</dbReference>
<dbReference type="InterPro" id="IPR036314">
    <property type="entry name" value="SOD_C_sf"/>
</dbReference>
<dbReference type="SUPFAM" id="SSF54719">
    <property type="entry name" value="Fe,Mn superoxide dismutase (SOD), C-terminal domain"/>
    <property type="match status" value="1"/>
</dbReference>
<dbReference type="PANTHER" id="PTHR42769">
    <property type="entry name" value="SUPEROXIDE DISMUTASE"/>
    <property type="match status" value="1"/>
</dbReference>
<dbReference type="Proteomes" id="UP001417504">
    <property type="component" value="Unassembled WGS sequence"/>
</dbReference>
<dbReference type="InterPro" id="IPR019833">
    <property type="entry name" value="Mn/Fe_SOD_BS"/>
</dbReference>
<comment type="cofactor">
    <cofactor evidence="1">
        <name>Fe cation</name>
        <dbReference type="ChEBI" id="CHEBI:24875"/>
    </cofactor>
</comment>
<evidence type="ECO:0000313" key="5">
    <source>
        <dbReference type="Proteomes" id="UP001417504"/>
    </source>
</evidence>
<gene>
    <name evidence="4" type="ORF">Sjap_021303</name>
</gene>
<proteinExistence type="predicted"/>
<evidence type="ECO:0000256" key="1">
    <source>
        <dbReference type="ARBA" id="ARBA00001962"/>
    </source>
</evidence>
<name>A0AAP0HTC4_9MAGN</name>
<evidence type="ECO:0000259" key="3">
    <source>
        <dbReference type="Pfam" id="PF02777"/>
    </source>
</evidence>
<dbReference type="PROSITE" id="PS00088">
    <property type="entry name" value="SOD_MN"/>
    <property type="match status" value="1"/>
</dbReference>
<feature type="signal peptide" evidence="2">
    <location>
        <begin position="1"/>
        <end position="18"/>
    </location>
</feature>
<dbReference type="GO" id="GO:0000014">
    <property type="term" value="F:single-stranded DNA endodeoxyribonuclease activity"/>
    <property type="evidence" value="ECO:0007669"/>
    <property type="project" value="UniProtKB-ARBA"/>
</dbReference>
<dbReference type="AlphaFoldDB" id="A0AAP0HTC4"/>
<evidence type="ECO:0000313" key="4">
    <source>
        <dbReference type="EMBL" id="KAK9095806.1"/>
    </source>
</evidence>
<dbReference type="GO" id="GO:0003676">
    <property type="term" value="F:nucleic acid binding"/>
    <property type="evidence" value="ECO:0007669"/>
    <property type="project" value="InterPro"/>
</dbReference>